<keyword evidence="3" id="KW-1185">Reference proteome</keyword>
<dbReference type="PROSITE" id="PS50801">
    <property type="entry name" value="STAS"/>
    <property type="match status" value="1"/>
</dbReference>
<sequence length="73" mass="8192">MVRGSDFELVLREAKTADGEVWLRVVGEPRADEVQRLIEAVPSLAQEKEGQERQVVLDLSEVSYCSRDAAFTL</sequence>
<evidence type="ECO:0000313" key="2">
    <source>
        <dbReference type="EMBL" id="GGY10224.1"/>
    </source>
</evidence>
<dbReference type="AlphaFoldDB" id="A0A918P0F2"/>
<dbReference type="InterPro" id="IPR036513">
    <property type="entry name" value="STAS_dom_sf"/>
</dbReference>
<dbReference type="Gene3D" id="3.30.750.24">
    <property type="entry name" value="STAS domain"/>
    <property type="match status" value="1"/>
</dbReference>
<protein>
    <recommendedName>
        <fullName evidence="1">STAS domain-containing protein</fullName>
    </recommendedName>
</protein>
<evidence type="ECO:0000259" key="1">
    <source>
        <dbReference type="PROSITE" id="PS50801"/>
    </source>
</evidence>
<comment type="caution">
    <text evidence="2">The sequence shown here is derived from an EMBL/GenBank/DDBJ whole genome shotgun (WGS) entry which is preliminary data.</text>
</comment>
<dbReference type="Proteomes" id="UP000619244">
    <property type="component" value="Unassembled WGS sequence"/>
</dbReference>
<dbReference type="EMBL" id="BMVU01000072">
    <property type="protein sequence ID" value="GGY10224.1"/>
    <property type="molecule type" value="Genomic_DNA"/>
</dbReference>
<reference evidence="2" key="2">
    <citation type="submission" date="2020-09" db="EMBL/GenBank/DDBJ databases">
        <authorList>
            <person name="Sun Q."/>
            <person name="Ohkuma M."/>
        </authorList>
    </citation>
    <scope>NUCLEOTIDE SEQUENCE</scope>
    <source>
        <strain evidence="2">JCM 4790</strain>
    </source>
</reference>
<gene>
    <name evidence="2" type="ORF">GCM10010358_73470</name>
</gene>
<name>A0A918P0F2_9ACTN</name>
<dbReference type="InterPro" id="IPR002645">
    <property type="entry name" value="STAS_dom"/>
</dbReference>
<feature type="domain" description="STAS" evidence="1">
    <location>
        <begin position="10"/>
        <end position="73"/>
    </location>
</feature>
<proteinExistence type="predicted"/>
<organism evidence="2 3">
    <name type="scientific">Streptomyces minutiscleroticus</name>
    <dbReference type="NCBI Taxonomy" id="68238"/>
    <lineage>
        <taxon>Bacteria</taxon>
        <taxon>Bacillati</taxon>
        <taxon>Actinomycetota</taxon>
        <taxon>Actinomycetes</taxon>
        <taxon>Kitasatosporales</taxon>
        <taxon>Streptomycetaceae</taxon>
        <taxon>Streptomyces</taxon>
    </lineage>
</organism>
<accession>A0A918P0F2</accession>
<reference evidence="2" key="1">
    <citation type="journal article" date="2014" name="Int. J. Syst. Evol. Microbiol.">
        <title>Complete genome sequence of Corynebacterium casei LMG S-19264T (=DSM 44701T), isolated from a smear-ripened cheese.</title>
        <authorList>
            <consortium name="US DOE Joint Genome Institute (JGI-PGF)"/>
            <person name="Walter F."/>
            <person name="Albersmeier A."/>
            <person name="Kalinowski J."/>
            <person name="Ruckert C."/>
        </authorList>
    </citation>
    <scope>NUCLEOTIDE SEQUENCE</scope>
    <source>
        <strain evidence="2">JCM 4790</strain>
    </source>
</reference>
<evidence type="ECO:0000313" key="3">
    <source>
        <dbReference type="Proteomes" id="UP000619244"/>
    </source>
</evidence>